<evidence type="ECO:0000313" key="3">
    <source>
        <dbReference type="EnsemblMetazoa" id="HelroP191038"/>
    </source>
</evidence>
<dbReference type="GeneID" id="20211787"/>
<evidence type="ECO:0000313" key="2">
    <source>
        <dbReference type="EMBL" id="ESO07782.1"/>
    </source>
</evidence>
<feature type="compositionally biased region" description="Polar residues" evidence="1">
    <location>
        <begin position="199"/>
        <end position="210"/>
    </location>
</feature>
<dbReference type="Pfam" id="PF06881">
    <property type="entry name" value="Elongin_A"/>
    <property type="match status" value="1"/>
</dbReference>
<evidence type="ECO:0000256" key="1">
    <source>
        <dbReference type="SAM" id="MobiDB-lite"/>
    </source>
</evidence>
<feature type="compositionally biased region" description="Polar residues" evidence="1">
    <location>
        <begin position="217"/>
        <end position="227"/>
    </location>
</feature>
<accession>T1FSJ0</accession>
<dbReference type="GO" id="GO:0070449">
    <property type="term" value="C:elongin complex"/>
    <property type="evidence" value="ECO:0007669"/>
    <property type="project" value="InterPro"/>
</dbReference>
<dbReference type="OrthoDB" id="21513at2759"/>
<keyword evidence="4" id="KW-1185">Reference proteome</keyword>
<dbReference type="PANTHER" id="PTHR15141">
    <property type="entry name" value="TRANSCRIPTION ELONGATION FACTOR B POLYPEPTIDE 3"/>
    <property type="match status" value="1"/>
</dbReference>
<reference evidence="4" key="1">
    <citation type="submission" date="2012-12" db="EMBL/GenBank/DDBJ databases">
        <authorList>
            <person name="Hellsten U."/>
            <person name="Grimwood J."/>
            <person name="Chapman J.A."/>
            <person name="Shapiro H."/>
            <person name="Aerts A."/>
            <person name="Otillar R.P."/>
            <person name="Terry A.Y."/>
            <person name="Boore J.L."/>
            <person name="Simakov O."/>
            <person name="Marletaz F."/>
            <person name="Cho S.-J."/>
            <person name="Edsinger-Gonzales E."/>
            <person name="Havlak P."/>
            <person name="Kuo D.-H."/>
            <person name="Larsson T."/>
            <person name="Lv J."/>
            <person name="Arendt D."/>
            <person name="Savage R."/>
            <person name="Osoegawa K."/>
            <person name="de Jong P."/>
            <person name="Lindberg D.R."/>
            <person name="Seaver E.C."/>
            <person name="Weisblat D.A."/>
            <person name="Putnam N.H."/>
            <person name="Grigoriev I.V."/>
            <person name="Rokhsar D.S."/>
        </authorList>
    </citation>
    <scope>NUCLEOTIDE SEQUENCE</scope>
</reference>
<dbReference type="CTD" id="20211787"/>
<evidence type="ECO:0008006" key="5">
    <source>
        <dbReference type="Google" id="ProtNLM"/>
    </source>
</evidence>
<dbReference type="KEGG" id="hro:HELRODRAFT_191038"/>
<dbReference type="GO" id="GO:0006368">
    <property type="term" value="P:transcription elongation by RNA polymerase II"/>
    <property type="evidence" value="ECO:0007669"/>
    <property type="project" value="InterPro"/>
</dbReference>
<protein>
    <recommendedName>
        <fullName evidence="5">Elongin-A</fullName>
    </recommendedName>
</protein>
<dbReference type="RefSeq" id="XP_009014393.1">
    <property type="nucleotide sequence ID" value="XM_009016145.1"/>
</dbReference>
<dbReference type="PANTHER" id="PTHR15141:SF76">
    <property type="entry name" value="TRANSCRIPTION ELONGATION FACTOR B POLYPEPTIDE 3"/>
    <property type="match status" value="1"/>
</dbReference>
<dbReference type="EnsemblMetazoa" id="HelroT191038">
    <property type="protein sequence ID" value="HelroP191038"/>
    <property type="gene ID" value="HelroG191038"/>
</dbReference>
<feature type="region of interest" description="Disordered" evidence="1">
    <location>
        <begin position="193"/>
        <end position="234"/>
    </location>
</feature>
<dbReference type="HOGENOM" id="CLU_1121132_0_0_1"/>
<dbReference type="Gene3D" id="6.10.250.3180">
    <property type="match status" value="1"/>
</dbReference>
<gene>
    <name evidence="3" type="primary">20211787</name>
    <name evidence="2" type="ORF">HELRODRAFT_191038</name>
</gene>
<sequence>MEINDYMRDLSSQSVYVLDKVKDGVKSQRDSPMDLQSLEPYEPGLRSNNRSLVFCGKRAAPIYTQVLTLRQLCQKVLYDHIDCVEHVGLAPYDLMEPILKKCTAEQLEKFEFYNQHMISETDDLWMHHCKRTFPNKRLDEMETWREVYMDGQQERKAKLEKCVELIGASSAKVKNEVNKVKFIDACIVPTRRRGGWGGQQSSASNGNTHFNGGRPKQGTSLASSKGGQKQMGHLMKKTLQMIGGAKRR</sequence>
<dbReference type="eggNOG" id="KOG2821">
    <property type="taxonomic scope" value="Eukaryota"/>
</dbReference>
<organism evidence="3 4">
    <name type="scientific">Helobdella robusta</name>
    <name type="common">Californian leech</name>
    <dbReference type="NCBI Taxonomy" id="6412"/>
    <lineage>
        <taxon>Eukaryota</taxon>
        <taxon>Metazoa</taxon>
        <taxon>Spiralia</taxon>
        <taxon>Lophotrochozoa</taxon>
        <taxon>Annelida</taxon>
        <taxon>Clitellata</taxon>
        <taxon>Hirudinea</taxon>
        <taxon>Rhynchobdellida</taxon>
        <taxon>Glossiphoniidae</taxon>
        <taxon>Helobdella</taxon>
    </lineage>
</organism>
<dbReference type="AlphaFoldDB" id="T1FSJ0"/>
<dbReference type="STRING" id="6412.T1FSJ0"/>
<evidence type="ECO:0000313" key="4">
    <source>
        <dbReference type="Proteomes" id="UP000015101"/>
    </source>
</evidence>
<dbReference type="InterPro" id="IPR051870">
    <property type="entry name" value="Elongin-A_domain"/>
</dbReference>
<reference evidence="2 4" key="2">
    <citation type="journal article" date="2013" name="Nature">
        <title>Insights into bilaterian evolution from three spiralian genomes.</title>
        <authorList>
            <person name="Simakov O."/>
            <person name="Marletaz F."/>
            <person name="Cho S.J."/>
            <person name="Edsinger-Gonzales E."/>
            <person name="Havlak P."/>
            <person name="Hellsten U."/>
            <person name="Kuo D.H."/>
            <person name="Larsson T."/>
            <person name="Lv J."/>
            <person name="Arendt D."/>
            <person name="Savage R."/>
            <person name="Osoegawa K."/>
            <person name="de Jong P."/>
            <person name="Grimwood J."/>
            <person name="Chapman J.A."/>
            <person name="Shapiro H."/>
            <person name="Aerts A."/>
            <person name="Otillar R.P."/>
            <person name="Terry A.Y."/>
            <person name="Boore J.L."/>
            <person name="Grigoriev I.V."/>
            <person name="Lindberg D.R."/>
            <person name="Seaver E.C."/>
            <person name="Weisblat D.A."/>
            <person name="Putnam N.H."/>
            <person name="Rokhsar D.S."/>
        </authorList>
    </citation>
    <scope>NUCLEOTIDE SEQUENCE</scope>
</reference>
<dbReference type="EMBL" id="AMQM01003522">
    <property type="status" value="NOT_ANNOTATED_CDS"/>
    <property type="molecule type" value="Genomic_DNA"/>
</dbReference>
<dbReference type="InParanoid" id="T1FSJ0"/>
<proteinExistence type="predicted"/>
<reference evidence="3" key="3">
    <citation type="submission" date="2015-06" db="UniProtKB">
        <authorList>
            <consortium name="EnsemblMetazoa"/>
        </authorList>
    </citation>
    <scope>IDENTIFICATION</scope>
</reference>
<dbReference type="InterPro" id="IPR010684">
    <property type="entry name" value="RNA_pol_II_trans_fac_SIII_A"/>
</dbReference>
<dbReference type="EMBL" id="KB096183">
    <property type="protein sequence ID" value="ESO07782.1"/>
    <property type="molecule type" value="Genomic_DNA"/>
</dbReference>
<name>T1FSJ0_HELRO</name>
<dbReference type="Proteomes" id="UP000015101">
    <property type="component" value="Unassembled WGS sequence"/>
</dbReference>